<reference evidence="1" key="1">
    <citation type="submission" date="2021-06" db="EMBL/GenBank/DDBJ databases">
        <authorList>
            <person name="Hodson N. C."/>
            <person name="Mongue J. A."/>
            <person name="Jaron S. K."/>
        </authorList>
    </citation>
    <scope>NUCLEOTIDE SEQUENCE</scope>
</reference>
<comment type="caution">
    <text evidence="1">The sequence shown here is derived from an EMBL/GenBank/DDBJ whole genome shotgun (WGS) entry which is preliminary data.</text>
</comment>
<proteinExistence type="predicted"/>
<evidence type="ECO:0000313" key="1">
    <source>
        <dbReference type="EMBL" id="CAG7817462.1"/>
    </source>
</evidence>
<evidence type="ECO:0000313" key="2">
    <source>
        <dbReference type="Proteomes" id="UP000708208"/>
    </source>
</evidence>
<sequence>MLFPEPLSQTVTRNVACTTFGICSLNLIDLCRGTLDASGFGIHLDCANMLTPRKKATYYFHICKYCVGKQIHELHSRHPS</sequence>
<keyword evidence="2" id="KW-1185">Reference proteome</keyword>
<protein>
    <submittedName>
        <fullName evidence="1">Uncharacterized protein</fullName>
    </submittedName>
</protein>
<dbReference type="AlphaFoldDB" id="A0A8J2KJA6"/>
<organism evidence="1 2">
    <name type="scientific">Allacma fusca</name>
    <dbReference type="NCBI Taxonomy" id="39272"/>
    <lineage>
        <taxon>Eukaryota</taxon>
        <taxon>Metazoa</taxon>
        <taxon>Ecdysozoa</taxon>
        <taxon>Arthropoda</taxon>
        <taxon>Hexapoda</taxon>
        <taxon>Collembola</taxon>
        <taxon>Symphypleona</taxon>
        <taxon>Sminthuridae</taxon>
        <taxon>Allacma</taxon>
    </lineage>
</organism>
<gene>
    <name evidence="1" type="ORF">AFUS01_LOCUS28031</name>
</gene>
<name>A0A8J2KJA6_9HEXA</name>
<dbReference type="Proteomes" id="UP000708208">
    <property type="component" value="Unassembled WGS sequence"/>
</dbReference>
<accession>A0A8J2KJA6</accession>
<feature type="non-terminal residue" evidence="1">
    <location>
        <position position="1"/>
    </location>
</feature>
<dbReference type="EMBL" id="CAJVCH010394806">
    <property type="protein sequence ID" value="CAG7817462.1"/>
    <property type="molecule type" value="Genomic_DNA"/>
</dbReference>